<evidence type="ECO:0000256" key="4">
    <source>
        <dbReference type="ARBA" id="ARBA00022989"/>
    </source>
</evidence>
<feature type="transmembrane region" description="Helical" evidence="6">
    <location>
        <begin position="144"/>
        <end position="166"/>
    </location>
</feature>
<keyword evidence="5 6" id="KW-0472">Membrane</keyword>
<dbReference type="AlphaFoldDB" id="A0A9X3E0P3"/>
<dbReference type="InterPro" id="IPR036259">
    <property type="entry name" value="MFS_trans_sf"/>
</dbReference>
<feature type="transmembrane region" description="Helical" evidence="6">
    <location>
        <begin position="85"/>
        <end position="105"/>
    </location>
</feature>
<dbReference type="InterPro" id="IPR050189">
    <property type="entry name" value="MFS_Efflux_Transporters"/>
</dbReference>
<organism evidence="8 9">
    <name type="scientific">Kaistia nematophila</name>
    <dbReference type="NCBI Taxonomy" id="2994654"/>
    <lineage>
        <taxon>Bacteria</taxon>
        <taxon>Pseudomonadati</taxon>
        <taxon>Pseudomonadota</taxon>
        <taxon>Alphaproteobacteria</taxon>
        <taxon>Hyphomicrobiales</taxon>
        <taxon>Kaistiaceae</taxon>
        <taxon>Kaistia</taxon>
    </lineage>
</organism>
<keyword evidence="9" id="KW-1185">Reference proteome</keyword>
<keyword evidence="3 6" id="KW-0812">Transmembrane</keyword>
<evidence type="ECO:0000256" key="1">
    <source>
        <dbReference type="ARBA" id="ARBA00004651"/>
    </source>
</evidence>
<feature type="transmembrane region" description="Helical" evidence="6">
    <location>
        <begin position="111"/>
        <end position="132"/>
    </location>
</feature>
<dbReference type="PANTHER" id="PTHR43124:SF3">
    <property type="entry name" value="CHLORAMPHENICOL EFFLUX PUMP RV0191"/>
    <property type="match status" value="1"/>
</dbReference>
<dbReference type="SUPFAM" id="SSF103473">
    <property type="entry name" value="MFS general substrate transporter"/>
    <property type="match status" value="1"/>
</dbReference>
<evidence type="ECO:0000256" key="5">
    <source>
        <dbReference type="ARBA" id="ARBA00023136"/>
    </source>
</evidence>
<dbReference type="PRINTS" id="PR01035">
    <property type="entry name" value="TCRTETA"/>
</dbReference>
<dbReference type="InterPro" id="IPR001958">
    <property type="entry name" value="Tet-R_TetA/multi-R_MdtG-like"/>
</dbReference>
<evidence type="ECO:0000256" key="2">
    <source>
        <dbReference type="ARBA" id="ARBA00022475"/>
    </source>
</evidence>
<dbReference type="PROSITE" id="PS50850">
    <property type="entry name" value="MFS"/>
    <property type="match status" value="1"/>
</dbReference>
<dbReference type="Gene3D" id="1.20.1720.10">
    <property type="entry name" value="Multidrug resistance protein D"/>
    <property type="match status" value="1"/>
</dbReference>
<dbReference type="RefSeq" id="WP_266338372.1">
    <property type="nucleotide sequence ID" value="NZ_JAPKNK010000003.1"/>
</dbReference>
<keyword evidence="2" id="KW-1003">Cell membrane</keyword>
<keyword evidence="4 6" id="KW-1133">Transmembrane helix</keyword>
<dbReference type="GO" id="GO:0022857">
    <property type="term" value="F:transmembrane transporter activity"/>
    <property type="evidence" value="ECO:0007669"/>
    <property type="project" value="InterPro"/>
</dbReference>
<dbReference type="InterPro" id="IPR011701">
    <property type="entry name" value="MFS"/>
</dbReference>
<name>A0A9X3E0P3_9HYPH</name>
<gene>
    <name evidence="8" type="ORF">OSH07_09355</name>
</gene>
<feature type="domain" description="Major facilitator superfamily (MFS) profile" evidence="7">
    <location>
        <begin position="20"/>
        <end position="401"/>
    </location>
</feature>
<feature type="transmembrane region" description="Helical" evidence="6">
    <location>
        <begin position="20"/>
        <end position="43"/>
    </location>
</feature>
<feature type="transmembrane region" description="Helical" evidence="6">
    <location>
        <begin position="258"/>
        <end position="279"/>
    </location>
</feature>
<sequence>MNRPDSPAGEGPSSRERMLACLVVVVGTLATMVSIDLVLPAIPTLPSLLGGDPQAAQYVLATYMGGSSIGLVLFGAIAHRFDARLLLAGSLLAYAIVSALAALATDIWTLNAIRIVQGATSAGAAVLPAPMLRRLFTDTGAVRAISVIGSIQSLVPGLAPLIGAWLLHVSGWQASFIVPAVLGALVAAVIFIKPSLLPANQPIEAGQTRGGYLALLRNKRYLRYALSHSLILGGLITFVFSAPYIMVETMGGTVEGFVFFQLLSVAMFVVTSNLAGIFVERWGPERLVTIGTLMVGASALALLAYAFAGGSSIVVLLFIMLPVSGGLGLRGGVGFVKSLAASAPDEGRGSAALMLAITLLPTIGTALVAPFIQFGLPALAVAFAVITLPAVAAIYWLPRFEGETASSTTAVHFG</sequence>
<feature type="transmembrane region" description="Helical" evidence="6">
    <location>
        <begin position="225"/>
        <end position="246"/>
    </location>
</feature>
<accession>A0A9X3E0P3</accession>
<dbReference type="Pfam" id="PF07690">
    <property type="entry name" value="MFS_1"/>
    <property type="match status" value="1"/>
</dbReference>
<feature type="transmembrane region" description="Helical" evidence="6">
    <location>
        <begin position="313"/>
        <end position="340"/>
    </location>
</feature>
<dbReference type="InterPro" id="IPR020846">
    <property type="entry name" value="MFS_dom"/>
</dbReference>
<evidence type="ECO:0000313" key="9">
    <source>
        <dbReference type="Proteomes" id="UP001144805"/>
    </source>
</evidence>
<dbReference type="Proteomes" id="UP001144805">
    <property type="component" value="Unassembled WGS sequence"/>
</dbReference>
<dbReference type="EMBL" id="JAPKNK010000003">
    <property type="protein sequence ID" value="MCX5569400.1"/>
    <property type="molecule type" value="Genomic_DNA"/>
</dbReference>
<protein>
    <submittedName>
        <fullName evidence="8">MFS transporter</fullName>
    </submittedName>
</protein>
<dbReference type="GO" id="GO:0005886">
    <property type="term" value="C:plasma membrane"/>
    <property type="evidence" value="ECO:0007669"/>
    <property type="project" value="UniProtKB-SubCell"/>
</dbReference>
<feature type="transmembrane region" description="Helical" evidence="6">
    <location>
        <begin position="172"/>
        <end position="192"/>
    </location>
</feature>
<comment type="subcellular location">
    <subcellularLocation>
        <location evidence="1">Cell membrane</location>
        <topology evidence="1">Multi-pass membrane protein</topology>
    </subcellularLocation>
</comment>
<evidence type="ECO:0000256" key="3">
    <source>
        <dbReference type="ARBA" id="ARBA00022692"/>
    </source>
</evidence>
<proteinExistence type="predicted"/>
<feature type="transmembrane region" description="Helical" evidence="6">
    <location>
        <begin position="378"/>
        <end position="397"/>
    </location>
</feature>
<comment type="caution">
    <text evidence="8">The sequence shown here is derived from an EMBL/GenBank/DDBJ whole genome shotgun (WGS) entry which is preliminary data.</text>
</comment>
<feature type="transmembrane region" description="Helical" evidence="6">
    <location>
        <begin position="352"/>
        <end position="372"/>
    </location>
</feature>
<feature type="transmembrane region" description="Helical" evidence="6">
    <location>
        <begin position="286"/>
        <end position="307"/>
    </location>
</feature>
<dbReference type="PANTHER" id="PTHR43124">
    <property type="entry name" value="PURINE EFFLUX PUMP PBUE"/>
    <property type="match status" value="1"/>
</dbReference>
<evidence type="ECO:0000256" key="6">
    <source>
        <dbReference type="SAM" id="Phobius"/>
    </source>
</evidence>
<evidence type="ECO:0000313" key="8">
    <source>
        <dbReference type="EMBL" id="MCX5569400.1"/>
    </source>
</evidence>
<reference evidence="8" key="1">
    <citation type="submission" date="2022-11" db="EMBL/GenBank/DDBJ databases">
        <title>Biodiversity and phylogenetic relationships of bacteria.</title>
        <authorList>
            <person name="Machado R.A.R."/>
            <person name="Bhat A."/>
            <person name="Loulou A."/>
            <person name="Kallel S."/>
        </authorList>
    </citation>
    <scope>NUCLEOTIDE SEQUENCE</scope>
    <source>
        <strain evidence="8">K-TC2</strain>
    </source>
</reference>
<evidence type="ECO:0000259" key="7">
    <source>
        <dbReference type="PROSITE" id="PS50850"/>
    </source>
</evidence>
<feature type="transmembrane region" description="Helical" evidence="6">
    <location>
        <begin position="55"/>
        <end position="78"/>
    </location>
</feature>